<feature type="domain" description="Dipeptidylpeptidase IV N-terminal" evidence="5">
    <location>
        <begin position="84"/>
        <end position="432"/>
    </location>
</feature>
<dbReference type="HOGENOM" id="CLU_006105_2_0_10"/>
<reference evidence="6 7" key="1">
    <citation type="journal article" date="2015" name="Genome Announc.">
        <title>Complete Genome Sequence of the Novel Leech Symbiont Mucinivorans hirudinis M3T.</title>
        <authorList>
            <person name="Nelson M.C."/>
            <person name="Bomar L."/>
            <person name="Graf J."/>
        </authorList>
    </citation>
    <scope>NUCLEOTIDE SEQUENCE [LARGE SCALE GENOMIC DNA]</scope>
    <source>
        <strain evidence="7">M3</strain>
    </source>
</reference>
<keyword evidence="3" id="KW-0325">Glycoprotein</keyword>
<dbReference type="InterPro" id="IPR002469">
    <property type="entry name" value="Peptidase_S9B_N"/>
</dbReference>
<evidence type="ECO:0000256" key="1">
    <source>
        <dbReference type="ARBA" id="ARBA00022670"/>
    </source>
</evidence>
<dbReference type="Pfam" id="PF00930">
    <property type="entry name" value="DPPIV_N"/>
    <property type="match status" value="1"/>
</dbReference>
<dbReference type="PANTHER" id="PTHR11731">
    <property type="entry name" value="PROTEASE FAMILY S9B,C DIPEPTIDYL-PEPTIDASE IV-RELATED"/>
    <property type="match status" value="1"/>
</dbReference>
<dbReference type="STRING" id="1433126.BN938_0147"/>
<dbReference type="Proteomes" id="UP000027616">
    <property type="component" value="Chromosome I"/>
</dbReference>
<dbReference type="Pfam" id="PF00326">
    <property type="entry name" value="Peptidase_S9"/>
    <property type="match status" value="1"/>
</dbReference>
<dbReference type="GO" id="GO:0004252">
    <property type="term" value="F:serine-type endopeptidase activity"/>
    <property type="evidence" value="ECO:0007669"/>
    <property type="project" value="InterPro"/>
</dbReference>
<dbReference type="PANTHER" id="PTHR11731:SF193">
    <property type="entry name" value="DIPEPTIDYL PEPTIDASE 9"/>
    <property type="match status" value="1"/>
</dbReference>
<keyword evidence="2" id="KW-0378">Hydrolase</keyword>
<proteinExistence type="predicted"/>
<name>A0A060R936_9BACT</name>
<accession>A0A060R936</accession>
<dbReference type="PROSITE" id="PS00708">
    <property type="entry name" value="PRO_ENDOPEP_SER"/>
    <property type="match status" value="1"/>
</dbReference>
<protein>
    <submittedName>
        <fullName evidence="6">Dipeptidyl peptidase IV</fullName>
    </submittedName>
</protein>
<dbReference type="InterPro" id="IPR050278">
    <property type="entry name" value="Serine_Prot_S9B/DPPIV"/>
</dbReference>
<evidence type="ECO:0000259" key="4">
    <source>
        <dbReference type="Pfam" id="PF00326"/>
    </source>
</evidence>
<dbReference type="PATRIC" id="fig|1433126.3.peg.146"/>
<evidence type="ECO:0000313" key="6">
    <source>
        <dbReference type="EMBL" id="CDN30253.1"/>
    </source>
</evidence>
<dbReference type="EMBL" id="HG934468">
    <property type="protein sequence ID" value="CDN30253.1"/>
    <property type="molecule type" value="Genomic_DNA"/>
</dbReference>
<dbReference type="eggNOG" id="COG1506">
    <property type="taxonomic scope" value="Bacteria"/>
</dbReference>
<dbReference type="InterPro" id="IPR029058">
    <property type="entry name" value="AB_hydrolase_fold"/>
</dbReference>
<dbReference type="SUPFAM" id="SSF53474">
    <property type="entry name" value="alpha/beta-Hydrolases"/>
    <property type="match status" value="1"/>
</dbReference>
<dbReference type="AlphaFoldDB" id="A0A060R936"/>
<dbReference type="SUPFAM" id="SSF82171">
    <property type="entry name" value="DPP6 N-terminal domain-like"/>
    <property type="match status" value="1"/>
</dbReference>
<evidence type="ECO:0000259" key="5">
    <source>
        <dbReference type="Pfam" id="PF00930"/>
    </source>
</evidence>
<dbReference type="Gene3D" id="2.140.10.30">
    <property type="entry name" value="Dipeptidylpeptidase IV, N-terminal domain"/>
    <property type="match status" value="1"/>
</dbReference>
<dbReference type="Gene3D" id="3.40.50.1820">
    <property type="entry name" value="alpha/beta hydrolase"/>
    <property type="match status" value="1"/>
</dbReference>
<dbReference type="InterPro" id="IPR002471">
    <property type="entry name" value="Pept_S9_AS"/>
</dbReference>
<organism evidence="6 7">
    <name type="scientific">Mucinivorans hirudinis</name>
    <dbReference type="NCBI Taxonomy" id="1433126"/>
    <lineage>
        <taxon>Bacteria</taxon>
        <taxon>Pseudomonadati</taxon>
        <taxon>Bacteroidota</taxon>
        <taxon>Bacteroidia</taxon>
        <taxon>Bacteroidales</taxon>
        <taxon>Rikenellaceae</taxon>
        <taxon>Mucinivorans</taxon>
    </lineage>
</organism>
<evidence type="ECO:0000256" key="2">
    <source>
        <dbReference type="ARBA" id="ARBA00022801"/>
    </source>
</evidence>
<dbReference type="FunFam" id="3.40.50.1820:FF:000003">
    <property type="entry name" value="Dipeptidyl peptidase 4"/>
    <property type="match status" value="1"/>
</dbReference>
<dbReference type="GO" id="GO:0006508">
    <property type="term" value="P:proteolysis"/>
    <property type="evidence" value="ECO:0007669"/>
    <property type="project" value="UniProtKB-KW"/>
</dbReference>
<dbReference type="GO" id="GO:0008239">
    <property type="term" value="F:dipeptidyl-peptidase activity"/>
    <property type="evidence" value="ECO:0007669"/>
    <property type="project" value="TreeGrafter"/>
</dbReference>
<gene>
    <name evidence="6" type="ORF">BN938_0147</name>
</gene>
<keyword evidence="1" id="KW-0645">Protease</keyword>
<dbReference type="KEGG" id="rbc:BN938_0147"/>
<keyword evidence="7" id="KW-1185">Reference proteome</keyword>
<dbReference type="eggNOG" id="COG0823">
    <property type="taxonomic scope" value="Bacteria"/>
</dbReference>
<evidence type="ECO:0000313" key="7">
    <source>
        <dbReference type="Proteomes" id="UP000027616"/>
    </source>
</evidence>
<evidence type="ECO:0000256" key="3">
    <source>
        <dbReference type="ARBA" id="ARBA00023180"/>
    </source>
</evidence>
<sequence length="711" mass="81306">MLLIAATTIAVAQQKQIDYEAINRGSFYARGVSGLRGMNDGEHYTTIGNGTIVRWRYWDGQVADTIFKTSDYNPLIRFSNYQFSDDESKILFATEREGIYRHSSKANFYIFDRTEKSLKPVSQKGKQQEATLSPDGRKVAFVRDNNLFMVDLASGTEKQITGDGRKNEVINGIPDWVYEEEYGFSRAFEWSPSSDAIAFYRFDESRVKEYSMNTFNGNLYPVNFDFKYPKAGEKNSIVQIKVYRLEGGKTVNVDLGTELDQYIPRIQWTGIKDELAVHRLNRLQNRYSLLFVNANTGASTVIYNESSPRYIERIDDSKLTFLPDGKRFIVQNENDGWMHLYLYDHKGKMLHQITKGEWEVTSIDGVDFKNGKLYYTSTETSPLRRDLFVVDFTKPNSFRSRKCLTNRDGTYSTAMSKGQKYYINTFSNSTTPTRVTLHTSNGSMIRVLEDNARLSESLREWDMPVKEFVKIPVNGVVLNGYILKPKNFDPAKKYPLFMTQYSGPGSQNVADRWGMGWEAALLKEGYLVACVDGRGTGFRGEDFRKCTYRELGKYETEDQIAAAKWFAEQSYIDGKRIGIYGWSFGGFMALNCILKGADIFAVAVSVAPVTNWRYYDTIYTEVYNGLPQDNPQGYDNNSPINFADKLRGKLLLAHGSADDNVHIQNSYEMVEAFVQAGKDFEWVIYPDKDHGMGSSHNHLIRKAIDFVKRNL</sequence>
<feature type="domain" description="Peptidase S9 prolyl oligopeptidase catalytic" evidence="4">
    <location>
        <begin position="515"/>
        <end position="711"/>
    </location>
</feature>
<dbReference type="InterPro" id="IPR001375">
    <property type="entry name" value="Peptidase_S9_cat"/>
</dbReference>